<comment type="catalytic activity">
    <reaction evidence="7">
        <text>[glutamine synthetase]-O(4)-(5'-adenylyl)-L-tyrosine + phosphate = [glutamine synthetase]-L-tyrosine + ADP</text>
        <dbReference type="Rhea" id="RHEA:43716"/>
        <dbReference type="Rhea" id="RHEA-COMP:10660"/>
        <dbReference type="Rhea" id="RHEA-COMP:10661"/>
        <dbReference type="ChEBI" id="CHEBI:43474"/>
        <dbReference type="ChEBI" id="CHEBI:46858"/>
        <dbReference type="ChEBI" id="CHEBI:83624"/>
        <dbReference type="ChEBI" id="CHEBI:456216"/>
        <dbReference type="EC" id="2.7.7.89"/>
    </reaction>
</comment>
<dbReference type="InterPro" id="IPR013546">
    <property type="entry name" value="PII_UdlTrfase/GS_AdlTrfase"/>
</dbReference>
<comment type="cofactor">
    <cofactor evidence="7">
        <name>Mg(2+)</name>
        <dbReference type="ChEBI" id="CHEBI:18420"/>
    </cofactor>
</comment>
<keyword evidence="4 7" id="KW-0067">ATP-binding</keyword>
<keyword evidence="1 7" id="KW-0808">Transferase</keyword>
<dbReference type="STRING" id="233100.SAMN05216526_0864"/>
<sequence length="965" mass="109431">MLAKKGSVPGFSAKKGSVPVFGMLRAMPANLDLSSVPDHAHAALARLGEDFAAACQAHELAPVELPAATARIWYLSDFVARTAIRKPQLFSDLLASGDLDRPYIDGEMTTRIHEAIRQCPNDVELSQSLRYWRHREMIRIAWRDLINPHPAEPTKNPKPAYAALSETLTDTTTLAEALIDSALEWLQKDLIGKHGHPRSHEGQVQQLLVLGMGKLGGRELNFSSDIDLIFTYPYSGQTDGERCLDNQQFFTRLGQRLIKALDEKTADGFVFRVDMRLRPFGDAGPLVMSFDAFEDYYETHGREWERYAMIKARAVAGDRAPAETLHAMLQPFVYRRYLDYGAFASLRDMKALINREAVRKGKEQDVKLGEIDILPDFAVQQLLEAYRFLRLTENRLQMWADQQTHALPSDPEGQARLACAMGFDSWSDFSHVLEKHMRHVHEQFQQVFAAPQRDIDAEETEQPEAQRDLTALWAGKLDAEKAKTVLKQLGVNETEEALNRINDLRESSTCRSLTATGRERLDKLMPLLLGVLNGLEHTDDTLMRLLKLVQTIARRSVYLSLLVENPLALSQLARLCDASPFIAEHLTRYPLLLDELLDPRSLYAPPDKQGLMEALREELIQVPRDDTEQIMDRLRLFKQVQVLKVAAADIMDVLPVMKVSDHLTWIAEVVLEQVLKVVMQQLIEKHGKPQCTVNGKTKTPGFAIVGYGKLGGLELGYGSDLDIVFLHDSEGENAVTDGEERPLENGDFFARLGQKILHFLGTFTPAGRLYEVDTRLRPSGASGLLVSSVKAFEEYQHHSAWTWEHQALVRARPVAGDLSIAEQFQGLRRGVLTKDREQPTLKTEVREMREKMWQELASRDPEWFDLKKDPGGIADIEFMVQYLVLAHSGQYPELCTYPDNIRILESLIDTGLLPKEDAVFLMDTYRMFRDRIHELSLQEQSARIPAGQWLEARERVQALWQQLMM</sequence>
<dbReference type="EC" id="2.7.7.42" evidence="7"/>
<feature type="domain" description="Glutamate-ammonia ligase adenylyltransferase repeated" evidence="8">
    <location>
        <begin position="570"/>
        <end position="825"/>
    </location>
</feature>
<dbReference type="InterPro" id="IPR023057">
    <property type="entry name" value="GlnE"/>
</dbReference>
<evidence type="ECO:0000259" key="8">
    <source>
        <dbReference type="Pfam" id="PF03710"/>
    </source>
</evidence>
<dbReference type="GO" id="GO:0000820">
    <property type="term" value="P:regulation of glutamine family amino acid metabolic process"/>
    <property type="evidence" value="ECO:0007669"/>
    <property type="project" value="UniProtKB-UniRule"/>
</dbReference>
<protein>
    <recommendedName>
        <fullName evidence="7">Bifunctional glutamine synthetase adenylyltransferase/adenylyl-removing enzyme</fullName>
    </recommendedName>
    <alternativeName>
        <fullName evidence="7">ATP:glutamine synthetase adenylyltransferase</fullName>
    </alternativeName>
    <alternativeName>
        <fullName evidence="7">ATase</fullName>
    </alternativeName>
    <domain>
        <recommendedName>
            <fullName evidence="7">Glutamine synthetase adenylyl-L-tyrosine phosphorylase</fullName>
            <ecNumber evidence="7">2.7.7.89</ecNumber>
        </recommendedName>
        <alternativeName>
            <fullName evidence="7">Adenylyl removase</fullName>
            <shortName evidence="7">AR</shortName>
            <shortName evidence="7">AT-N</shortName>
        </alternativeName>
    </domain>
    <domain>
        <recommendedName>
            <fullName evidence="7">Glutamine synthetase adenylyl transferase</fullName>
            <ecNumber evidence="7">2.7.7.42</ecNumber>
        </recommendedName>
        <alternativeName>
            <fullName evidence="7">Adenylyl transferase</fullName>
            <shortName evidence="7">AT</shortName>
            <shortName evidence="7">AT-C</shortName>
        </alternativeName>
    </domain>
</protein>
<dbReference type="Pfam" id="PF03710">
    <property type="entry name" value="GlnE"/>
    <property type="match status" value="2"/>
</dbReference>
<evidence type="ECO:0000256" key="3">
    <source>
        <dbReference type="ARBA" id="ARBA00022741"/>
    </source>
</evidence>
<proteinExistence type="inferred from homology"/>
<dbReference type="Gene3D" id="1.20.120.1510">
    <property type="match status" value="1"/>
</dbReference>
<dbReference type="EMBL" id="FTPK01000002">
    <property type="protein sequence ID" value="SIT68489.1"/>
    <property type="molecule type" value="Genomic_DNA"/>
</dbReference>
<keyword evidence="10" id="KW-0436">Ligase</keyword>
<dbReference type="PANTHER" id="PTHR30621">
    <property type="entry name" value="GLUTAMINE SYNTHETASE ADENYLYLTRANSFERASE"/>
    <property type="match status" value="1"/>
</dbReference>
<evidence type="ECO:0000256" key="6">
    <source>
        <dbReference type="ARBA" id="ARBA00023268"/>
    </source>
</evidence>
<name>A0A1R3VU53_9GAMM</name>
<evidence type="ECO:0000313" key="10">
    <source>
        <dbReference type="EMBL" id="SIT68489.1"/>
    </source>
</evidence>
<keyword evidence="3 7" id="KW-0547">Nucleotide-binding</keyword>
<reference evidence="10 11" key="1">
    <citation type="submission" date="2017-01" db="EMBL/GenBank/DDBJ databases">
        <authorList>
            <person name="Mah S.A."/>
            <person name="Swanson W.J."/>
            <person name="Moy G.W."/>
            <person name="Vacquier V.D."/>
        </authorList>
    </citation>
    <scope>NUCLEOTIDE SEQUENCE [LARGE SCALE GENOMIC DNA]</scope>
    <source>
        <strain evidence="10 11">M9</strain>
    </source>
</reference>
<keyword evidence="11" id="KW-1185">Reference proteome</keyword>
<evidence type="ECO:0000256" key="5">
    <source>
        <dbReference type="ARBA" id="ARBA00022842"/>
    </source>
</evidence>
<feature type="domain" description="PII-uridylyltransferase/Glutamine-synthetase adenylyltransferase" evidence="9">
    <location>
        <begin position="346"/>
        <end position="448"/>
    </location>
</feature>
<feature type="domain" description="PII-uridylyltransferase/Glutamine-synthetase adenylyltransferase" evidence="9">
    <location>
        <begin position="854"/>
        <end position="940"/>
    </location>
</feature>
<dbReference type="InterPro" id="IPR043519">
    <property type="entry name" value="NT_sf"/>
</dbReference>
<gene>
    <name evidence="7" type="primary">glnE</name>
    <name evidence="10" type="ORF">SAMN05216526_0864</name>
</gene>
<evidence type="ECO:0000259" key="9">
    <source>
        <dbReference type="Pfam" id="PF08335"/>
    </source>
</evidence>
<dbReference type="GO" id="GO:0016874">
    <property type="term" value="F:ligase activity"/>
    <property type="evidence" value="ECO:0007669"/>
    <property type="project" value="UniProtKB-KW"/>
</dbReference>
<dbReference type="Gene3D" id="3.30.460.10">
    <property type="entry name" value="Beta Polymerase, domain 2"/>
    <property type="match status" value="2"/>
</dbReference>
<dbReference type="AlphaFoldDB" id="A0A1R3VU53"/>
<dbReference type="HAMAP" id="MF_00802">
    <property type="entry name" value="GlnE"/>
    <property type="match status" value="1"/>
</dbReference>
<evidence type="ECO:0000256" key="2">
    <source>
        <dbReference type="ARBA" id="ARBA00022695"/>
    </source>
</evidence>
<dbReference type="SUPFAM" id="SSF81593">
    <property type="entry name" value="Nucleotidyltransferase substrate binding subunit/domain"/>
    <property type="match status" value="2"/>
</dbReference>
<keyword evidence="2 7" id="KW-0548">Nucleotidyltransferase</keyword>
<accession>A0A1R3VU53</accession>
<feature type="region of interest" description="Adenylyl removase" evidence="7">
    <location>
        <begin position="1"/>
        <end position="454"/>
    </location>
</feature>
<dbReference type="FunFam" id="3.30.460.10:FF:000009">
    <property type="entry name" value="Bifunctional glutamine synthetase adenylyltransferase/adenylyl-removing enzyme"/>
    <property type="match status" value="2"/>
</dbReference>
<evidence type="ECO:0000256" key="1">
    <source>
        <dbReference type="ARBA" id="ARBA00022679"/>
    </source>
</evidence>
<dbReference type="EC" id="2.7.7.89" evidence="7"/>
<evidence type="ECO:0000313" key="11">
    <source>
        <dbReference type="Proteomes" id="UP000223759"/>
    </source>
</evidence>
<feature type="region of interest" description="Adenylyl transferase" evidence="7">
    <location>
        <begin position="462"/>
        <end position="965"/>
    </location>
</feature>
<comment type="function">
    <text evidence="7">Involved in the regulation of glutamine synthetase GlnA, a key enzyme in the process to assimilate ammonia. When cellular nitrogen levels are high, the C-terminal adenylyl transferase (AT) inactivates GlnA by covalent transfer of an adenylyl group from ATP to specific tyrosine residue of GlnA, thus reducing its activity. Conversely, when nitrogen levels are low, the N-terminal adenylyl removase (AR) activates GlnA by removing the adenylyl group by phosphorolysis, increasing its activity. The regulatory region of GlnE binds the signal transduction protein PII (GlnB) which indicates the nitrogen status of the cell.</text>
</comment>
<dbReference type="SUPFAM" id="SSF81301">
    <property type="entry name" value="Nucleotidyltransferase"/>
    <property type="match status" value="2"/>
</dbReference>
<feature type="domain" description="Glutamate-ammonia ligase adenylyltransferase repeated" evidence="8">
    <location>
        <begin position="71"/>
        <end position="323"/>
    </location>
</feature>
<evidence type="ECO:0000256" key="7">
    <source>
        <dbReference type="HAMAP-Rule" id="MF_00802"/>
    </source>
</evidence>
<dbReference type="InterPro" id="IPR005190">
    <property type="entry name" value="GlnE_rpt_dom"/>
</dbReference>
<dbReference type="GO" id="GO:0047388">
    <property type="term" value="F:[glutamine synthetase]-adenylyl-L-tyrosine phosphorylase activity"/>
    <property type="evidence" value="ECO:0007669"/>
    <property type="project" value="UniProtKB-EC"/>
</dbReference>
<dbReference type="CDD" id="cd05401">
    <property type="entry name" value="NT_GlnE_GlnD_like"/>
    <property type="match status" value="2"/>
</dbReference>
<keyword evidence="5 7" id="KW-0460">Magnesium</keyword>
<dbReference type="GO" id="GO:0008882">
    <property type="term" value="F:[glutamate-ammonia-ligase] adenylyltransferase activity"/>
    <property type="evidence" value="ECO:0007669"/>
    <property type="project" value="UniProtKB-UniRule"/>
</dbReference>
<dbReference type="GO" id="GO:0005524">
    <property type="term" value="F:ATP binding"/>
    <property type="evidence" value="ECO:0007669"/>
    <property type="project" value="UniProtKB-UniRule"/>
</dbReference>
<dbReference type="NCBIfam" id="NF008292">
    <property type="entry name" value="PRK11072.1"/>
    <property type="match status" value="1"/>
</dbReference>
<dbReference type="GO" id="GO:0005829">
    <property type="term" value="C:cytosol"/>
    <property type="evidence" value="ECO:0007669"/>
    <property type="project" value="TreeGrafter"/>
</dbReference>
<keyword evidence="6 7" id="KW-0511">Multifunctional enzyme</keyword>
<dbReference type="GO" id="GO:0000287">
    <property type="term" value="F:magnesium ion binding"/>
    <property type="evidence" value="ECO:0007669"/>
    <property type="project" value="UniProtKB-UniRule"/>
</dbReference>
<comment type="catalytic activity">
    <reaction evidence="7">
        <text>[glutamine synthetase]-L-tyrosine + ATP = [glutamine synthetase]-O(4)-(5'-adenylyl)-L-tyrosine + diphosphate</text>
        <dbReference type="Rhea" id="RHEA:18589"/>
        <dbReference type="Rhea" id="RHEA-COMP:10660"/>
        <dbReference type="Rhea" id="RHEA-COMP:10661"/>
        <dbReference type="ChEBI" id="CHEBI:30616"/>
        <dbReference type="ChEBI" id="CHEBI:33019"/>
        <dbReference type="ChEBI" id="CHEBI:46858"/>
        <dbReference type="ChEBI" id="CHEBI:83624"/>
        <dbReference type="EC" id="2.7.7.42"/>
    </reaction>
</comment>
<evidence type="ECO:0000256" key="4">
    <source>
        <dbReference type="ARBA" id="ARBA00022840"/>
    </source>
</evidence>
<dbReference type="Gene3D" id="1.20.120.330">
    <property type="entry name" value="Nucleotidyltransferases domain 2"/>
    <property type="match status" value="2"/>
</dbReference>
<comment type="similarity">
    <text evidence="7">Belongs to the GlnE family.</text>
</comment>
<dbReference type="PANTHER" id="PTHR30621:SF0">
    <property type="entry name" value="BIFUNCTIONAL GLUTAMINE SYNTHETASE ADENYLYLTRANSFERASE_ADENYLYL-REMOVING ENZYME"/>
    <property type="match status" value="1"/>
</dbReference>
<organism evidence="10 11">
    <name type="scientific">Ectothiorhodosinus mongolicus</name>
    <dbReference type="NCBI Taxonomy" id="233100"/>
    <lineage>
        <taxon>Bacteria</taxon>
        <taxon>Pseudomonadati</taxon>
        <taxon>Pseudomonadota</taxon>
        <taxon>Gammaproteobacteria</taxon>
        <taxon>Chromatiales</taxon>
        <taxon>Ectothiorhodospiraceae</taxon>
        <taxon>Ectothiorhodosinus</taxon>
    </lineage>
</organism>
<dbReference type="Proteomes" id="UP000223759">
    <property type="component" value="Unassembled WGS sequence"/>
</dbReference>
<dbReference type="Pfam" id="PF08335">
    <property type="entry name" value="GlnD_UR_UTase"/>
    <property type="match status" value="2"/>
</dbReference>